<evidence type="ECO:0000313" key="2">
    <source>
        <dbReference type="EMBL" id="OLN93100.1"/>
    </source>
</evidence>
<dbReference type="OrthoDB" id="2130169at2759"/>
<evidence type="ECO:0000259" key="1">
    <source>
        <dbReference type="SMART" id="SM00859"/>
    </source>
</evidence>
<gene>
    <name evidence="2" type="ORF">CCHL11_07516</name>
</gene>
<dbReference type="PANTHER" id="PTHR48079">
    <property type="entry name" value="PROTEIN YEEZ"/>
    <property type="match status" value="1"/>
</dbReference>
<keyword evidence="3" id="KW-1185">Reference proteome</keyword>
<dbReference type="InterPro" id="IPR036291">
    <property type="entry name" value="NAD(P)-bd_dom_sf"/>
</dbReference>
<dbReference type="AlphaFoldDB" id="A0A1Q8RZI8"/>
<organism evidence="2 3">
    <name type="scientific">Colletotrichum chlorophyti</name>
    <dbReference type="NCBI Taxonomy" id="708187"/>
    <lineage>
        <taxon>Eukaryota</taxon>
        <taxon>Fungi</taxon>
        <taxon>Dikarya</taxon>
        <taxon>Ascomycota</taxon>
        <taxon>Pezizomycotina</taxon>
        <taxon>Sordariomycetes</taxon>
        <taxon>Hypocreomycetidae</taxon>
        <taxon>Glomerellales</taxon>
        <taxon>Glomerellaceae</taxon>
        <taxon>Colletotrichum</taxon>
    </lineage>
</organism>
<reference evidence="2 3" key="1">
    <citation type="submission" date="2016-11" db="EMBL/GenBank/DDBJ databases">
        <title>Draft Genome Assembly of Colletotrichum chlorophyti a pathogen of herbaceous plants.</title>
        <authorList>
            <person name="Gan P."/>
            <person name="Narusaka M."/>
            <person name="Tsushima A."/>
            <person name="Narusaka Y."/>
            <person name="Takano Y."/>
            <person name="Shirasu K."/>
        </authorList>
    </citation>
    <scope>NUCLEOTIDE SEQUENCE [LARGE SCALE GENOMIC DNA]</scope>
    <source>
        <strain evidence="2 3">NTL11</strain>
    </source>
</reference>
<dbReference type="SUPFAM" id="SSF51735">
    <property type="entry name" value="NAD(P)-binding Rossmann-fold domains"/>
    <property type="match status" value="1"/>
</dbReference>
<dbReference type="Proteomes" id="UP000186583">
    <property type="component" value="Unassembled WGS sequence"/>
</dbReference>
<dbReference type="GO" id="GO:1901607">
    <property type="term" value="P:alpha-amino acid biosynthetic process"/>
    <property type="evidence" value="ECO:0007669"/>
    <property type="project" value="UniProtKB-ARBA"/>
</dbReference>
<dbReference type="PANTHER" id="PTHR48079:SF8">
    <property type="entry name" value="NAD(P)-BINDING DOMAIN-CONTAINING PROTEIN"/>
    <property type="match status" value="1"/>
</dbReference>
<feature type="domain" description="Semialdehyde dehydrogenase NAD-binding" evidence="1">
    <location>
        <begin position="3"/>
        <end position="125"/>
    </location>
</feature>
<proteinExistence type="predicted"/>
<dbReference type="EMBL" id="MPGH01000056">
    <property type="protein sequence ID" value="OLN93100.1"/>
    <property type="molecule type" value="Genomic_DNA"/>
</dbReference>
<dbReference type="InterPro" id="IPR000534">
    <property type="entry name" value="Semialdehyde_DH_NAD-bd"/>
</dbReference>
<evidence type="ECO:0000313" key="3">
    <source>
        <dbReference type="Proteomes" id="UP000186583"/>
    </source>
</evidence>
<comment type="caution">
    <text evidence="2">The sequence shown here is derived from an EMBL/GenBank/DDBJ whole genome shotgun (WGS) entry which is preliminary data.</text>
</comment>
<protein>
    <recommendedName>
        <fullName evidence="1">Semialdehyde dehydrogenase NAD-binding domain-containing protein</fullName>
    </recommendedName>
</protein>
<dbReference type="GO" id="GO:0005737">
    <property type="term" value="C:cytoplasm"/>
    <property type="evidence" value="ECO:0007669"/>
    <property type="project" value="TreeGrafter"/>
</dbReference>
<dbReference type="GO" id="GO:0004029">
    <property type="term" value="F:aldehyde dehydrogenase (NAD+) activity"/>
    <property type="evidence" value="ECO:0007669"/>
    <property type="project" value="TreeGrafter"/>
</dbReference>
<name>A0A1Q8RZI8_9PEZI</name>
<dbReference type="GO" id="GO:0051287">
    <property type="term" value="F:NAD binding"/>
    <property type="evidence" value="ECO:0007669"/>
    <property type="project" value="InterPro"/>
</dbReference>
<dbReference type="InterPro" id="IPR001509">
    <property type="entry name" value="Epimerase_deHydtase"/>
</dbReference>
<dbReference type="STRING" id="708187.A0A1Q8RZI8"/>
<dbReference type="InterPro" id="IPR051783">
    <property type="entry name" value="NAD(P)-dependent_oxidoreduct"/>
</dbReference>
<accession>A0A1Q8RZI8</accession>
<dbReference type="Gene3D" id="3.40.50.720">
    <property type="entry name" value="NAD(P)-binding Rossmann-like Domain"/>
    <property type="match status" value="1"/>
</dbReference>
<dbReference type="Pfam" id="PF01370">
    <property type="entry name" value="Epimerase"/>
    <property type="match status" value="1"/>
</dbReference>
<dbReference type="SMART" id="SM00859">
    <property type="entry name" value="Semialdhyde_dh"/>
    <property type="match status" value="1"/>
</dbReference>
<sequence>MAKIFLTGATGYIGGTVLSLLAKSHPEYAVRALVRDSSKGETVTDAFPKVEVVNGDLDDADVLTGEASDADVVLNLASTSHLKSVWTIHKAIASRSAKEAAHWIQISGASALAAAELADEDHIPGSGSDVIFNDLAGIAELRSFIQKHPSRAVDNYVLNVAVDEPAVNTALVFPPIIYGKGLGPSNQRSVQIPELVRATLERKRGLQVGKGLSRWGNVHIEDVGQLIVRLVEKAVEAKDEGEVWNQNGLYLTGVGEITFGEISELVATEAAKKGLIPTDDVDEIGPEEADSVLPHGTVLYGTNARSEALRGKEVLGWTPTEESLQDEIPRTVVSEARA</sequence>